<proteinExistence type="predicted"/>
<feature type="region of interest" description="Disordered" evidence="1">
    <location>
        <begin position="1"/>
        <end position="83"/>
    </location>
</feature>
<evidence type="ECO:0000256" key="1">
    <source>
        <dbReference type="SAM" id="MobiDB-lite"/>
    </source>
</evidence>
<feature type="compositionally biased region" description="Low complexity" evidence="1">
    <location>
        <begin position="31"/>
        <end position="43"/>
    </location>
</feature>
<feature type="compositionally biased region" description="Polar residues" evidence="1">
    <location>
        <begin position="730"/>
        <end position="740"/>
    </location>
</feature>
<feature type="region of interest" description="Disordered" evidence="1">
    <location>
        <begin position="706"/>
        <end position="767"/>
    </location>
</feature>
<feature type="region of interest" description="Disordered" evidence="1">
    <location>
        <begin position="232"/>
        <end position="294"/>
    </location>
</feature>
<dbReference type="OrthoDB" id="2553278at2759"/>
<feature type="region of interest" description="Disordered" evidence="1">
    <location>
        <begin position="461"/>
        <end position="508"/>
    </location>
</feature>
<dbReference type="EMBL" id="CAGI01000169">
    <property type="protein sequence ID" value="CCF52010.1"/>
    <property type="molecule type" value="Genomic_DNA"/>
</dbReference>
<protein>
    <submittedName>
        <fullName evidence="2">Uncharacterized protein</fullName>
    </submittedName>
</protein>
<dbReference type="eggNOG" id="ENOG502R33N">
    <property type="taxonomic scope" value="Eukaryota"/>
</dbReference>
<feature type="region of interest" description="Disordered" evidence="1">
    <location>
        <begin position="524"/>
        <end position="548"/>
    </location>
</feature>
<dbReference type="HOGENOM" id="CLU_317628_0_0_1"/>
<feature type="compositionally biased region" description="Low complexity" evidence="1">
    <location>
        <begin position="614"/>
        <end position="631"/>
    </location>
</feature>
<gene>
    <name evidence="2" type="ORF">UHOR_05130</name>
</gene>
<feature type="compositionally biased region" description="Polar residues" evidence="1">
    <location>
        <begin position="56"/>
        <end position="83"/>
    </location>
</feature>
<feature type="compositionally biased region" description="Polar residues" evidence="1">
    <location>
        <begin position="752"/>
        <end position="761"/>
    </location>
</feature>
<feature type="compositionally biased region" description="Polar residues" evidence="1">
    <location>
        <begin position="461"/>
        <end position="477"/>
    </location>
</feature>
<feature type="compositionally biased region" description="Low complexity" evidence="1">
    <location>
        <begin position="10"/>
        <end position="20"/>
    </location>
</feature>
<feature type="region of interest" description="Disordered" evidence="1">
    <location>
        <begin position="863"/>
        <end position="889"/>
    </location>
</feature>
<feature type="region of interest" description="Disordered" evidence="1">
    <location>
        <begin position="201"/>
        <end position="220"/>
    </location>
</feature>
<feature type="compositionally biased region" description="Basic and acidic residues" evidence="1">
    <location>
        <begin position="742"/>
        <end position="751"/>
    </location>
</feature>
<feature type="region of interest" description="Disordered" evidence="1">
    <location>
        <begin position="596"/>
        <end position="675"/>
    </location>
</feature>
<dbReference type="AlphaFoldDB" id="I2FYL7"/>
<organism evidence="2 3">
    <name type="scientific">Ustilago hordei</name>
    <name type="common">Barley covered smut fungus</name>
    <dbReference type="NCBI Taxonomy" id="120017"/>
    <lineage>
        <taxon>Eukaryota</taxon>
        <taxon>Fungi</taxon>
        <taxon>Dikarya</taxon>
        <taxon>Basidiomycota</taxon>
        <taxon>Ustilaginomycotina</taxon>
        <taxon>Ustilaginomycetes</taxon>
        <taxon>Ustilaginales</taxon>
        <taxon>Ustilaginaceae</taxon>
        <taxon>Ustilago</taxon>
    </lineage>
</organism>
<evidence type="ECO:0000313" key="3">
    <source>
        <dbReference type="Proteomes" id="UP000006174"/>
    </source>
</evidence>
<feature type="compositionally biased region" description="Basic and acidic residues" evidence="1">
    <location>
        <begin position="483"/>
        <end position="493"/>
    </location>
</feature>
<reference evidence="2 3" key="1">
    <citation type="journal article" date="2012" name="Plant Cell">
        <title>Genome comparison of barley and maize smut fungi reveals targeted loss of RNA silencing components and species-specific presence of transposable elements.</title>
        <authorList>
            <person name="Laurie J.D."/>
            <person name="Ali S."/>
            <person name="Linning R."/>
            <person name="Mannhaupt G."/>
            <person name="Wong P."/>
            <person name="Gueldener U."/>
            <person name="Muensterkoetter M."/>
            <person name="Moore R."/>
            <person name="Kahmann R."/>
            <person name="Bakkeren G."/>
            <person name="Schirawski J."/>
        </authorList>
    </citation>
    <scope>NUCLEOTIDE SEQUENCE [LARGE SCALE GENOMIC DNA]</scope>
    <source>
        <strain evidence="3">Uh4875-4</strain>
    </source>
</reference>
<keyword evidence="3" id="KW-1185">Reference proteome</keyword>
<accession>I2FYL7</accession>
<evidence type="ECO:0000313" key="2">
    <source>
        <dbReference type="EMBL" id="CCF52010.1"/>
    </source>
</evidence>
<dbReference type="Proteomes" id="UP000006174">
    <property type="component" value="Unassembled WGS sequence"/>
</dbReference>
<name>I2FYL7_USTHO</name>
<feature type="compositionally biased region" description="Low complexity" evidence="1">
    <location>
        <begin position="253"/>
        <end position="270"/>
    </location>
</feature>
<comment type="caution">
    <text evidence="2">The sequence shown here is derived from an EMBL/GenBank/DDBJ whole genome shotgun (WGS) entry which is preliminary data.</text>
</comment>
<sequence length="914" mass="96527">MVAKHKPNLSQSSNSSSENEFGTRASSNGHAQASSSQQPQQQPTMSRWERLRRPSAASSTKRPNFNEANRSYSNHSSTVTSPVTCHFPLPSPLGGPSYDMMRTASDESYMHILAASAAARRAAMESGAAVASDTASVISFTCSLSKEFDRQRTNVASLNASLPDLPSSVGGMSKAHPYGQSQSLEKKQAWLDTTFNKLSAKYRAPQKGANQKGGAPTRSVKPHFLDLSSIICPTPAPVERSGSTEDESETGDRSSSSLSSFNSGPDSSFEAMSGWDNSSADTSLELRTPQNEEDRQLACSAYDFTTPRPSQMQRFASAQSAATSNESGMCLPSPPLISPLMPNFALPTSTASTPSLAPPSFGSGGYGFPSAASPMMRGITLDDIHHKPASLAVPTPKSSINGADMVPPAGMRQLRKQKSFDNPAELRRRQKQEWSVGGPMPPGYGGNAGLTIGIPKVQHFQPSSQQQGMLSPQQAMSRQHAVHPLDPRRERAQQMRSPPSNHAPLPPQATMHSRVAEMQVGSAAMQRGVGHDTASAGARSQPQRPGLVPRTLSGALRMLNSAAATVSDMDPASSTGFSTCSRQQYGARQGADCRMGMHSSLQSPVGGPVPLPPLLAASSRESYGSSVGSESLPPTPHSATFLRGLPLVSQEGGNQGASPPRDHRMPSHHHAAPMMHGSALGLMPSKMVRAYSDNAATLPLLDEPRLRTGSRLRGESISSNDGGDEGDTRPNYSSQTTPRQNIRPELRREHTSNAVLTSPSKSHMLAPISLEERPGSAGSATITPRSSSLKDLVAIQSGQDGSGKAGARASMGSDCSDSSLAYTKPWPLMPQDTTPMGPVVTGNNITPTNSYGTDLVAITATGNGGQSSKCIPDNSPAAKPKRQRANSRADEWAANLRKFTTRGGGNAAALPVGK</sequence>